<keyword evidence="5" id="KW-0653">Protein transport</keyword>
<dbReference type="Proteomes" id="UP000593567">
    <property type="component" value="Unassembled WGS sequence"/>
</dbReference>
<dbReference type="GO" id="GO:0015031">
    <property type="term" value="P:protein transport"/>
    <property type="evidence" value="ECO:0007669"/>
    <property type="project" value="UniProtKB-KW"/>
</dbReference>
<sequence length="183" mass="21228">MDLDATENVLPAAPENLCFNKDEFIKEDYDIDKFLANVRRHSSLETLREDLSVYMKILQNALVELINRDYADFVNLSSNLVGMDKIICTIKEPLTTFQGQVEELRSLITEKIEATQQKLAERVAVREKKCKACLTMEQFMVLYLPSIRIPALVTDDVPSRYEYSKAIFKFLNKYSMLYNKHIS</sequence>
<evidence type="ECO:0000256" key="8">
    <source>
        <dbReference type="ARBA" id="ARBA00031344"/>
    </source>
</evidence>
<keyword evidence="7" id="KW-0472">Membrane</keyword>
<dbReference type="PANTHER" id="PTHR12961">
    <property type="entry name" value="CONSERVED OLIGOMERIC GOLGI COMPLEX COMPONENT 2"/>
    <property type="match status" value="1"/>
</dbReference>
<evidence type="ECO:0000256" key="5">
    <source>
        <dbReference type="ARBA" id="ARBA00022927"/>
    </source>
</evidence>
<dbReference type="OrthoDB" id="332281at2759"/>
<dbReference type="InterPro" id="IPR024602">
    <property type="entry name" value="COG_su2_N"/>
</dbReference>
<comment type="subcellular location">
    <subcellularLocation>
        <location evidence="1">Golgi apparatus membrane</location>
        <topology evidence="1">Peripheral membrane protein</topology>
    </subcellularLocation>
</comment>
<keyword evidence="4" id="KW-0813">Transport</keyword>
<dbReference type="EMBL" id="VXIV02002083">
    <property type="protein sequence ID" value="KAF6027486.1"/>
    <property type="molecule type" value="Genomic_DNA"/>
</dbReference>
<feature type="domain" description="Conserved oligomeric Golgi complex subunit 2 N-terminal" evidence="9">
    <location>
        <begin position="17"/>
        <end position="87"/>
    </location>
</feature>
<dbReference type="AlphaFoldDB" id="A0A7J7JPY5"/>
<comment type="similarity">
    <text evidence="2">Belongs to the COG2 family.</text>
</comment>
<dbReference type="InterPro" id="IPR009316">
    <property type="entry name" value="COG2"/>
</dbReference>
<evidence type="ECO:0000259" key="9">
    <source>
        <dbReference type="Pfam" id="PF06148"/>
    </source>
</evidence>
<comment type="caution">
    <text evidence="10">The sequence shown here is derived from an EMBL/GenBank/DDBJ whole genome shotgun (WGS) entry which is preliminary data.</text>
</comment>
<dbReference type="GO" id="GO:0006891">
    <property type="term" value="P:intra-Golgi vesicle-mediated transport"/>
    <property type="evidence" value="ECO:0007669"/>
    <property type="project" value="TreeGrafter"/>
</dbReference>
<keyword evidence="6" id="KW-0333">Golgi apparatus</keyword>
<dbReference type="GO" id="GO:0017119">
    <property type="term" value="C:Golgi transport complex"/>
    <property type="evidence" value="ECO:0007669"/>
    <property type="project" value="TreeGrafter"/>
</dbReference>
<dbReference type="Pfam" id="PF06148">
    <property type="entry name" value="COG2_N"/>
    <property type="match status" value="1"/>
</dbReference>
<evidence type="ECO:0000313" key="11">
    <source>
        <dbReference type="Proteomes" id="UP000593567"/>
    </source>
</evidence>
<evidence type="ECO:0000256" key="7">
    <source>
        <dbReference type="ARBA" id="ARBA00023136"/>
    </source>
</evidence>
<dbReference type="GO" id="GO:0000139">
    <property type="term" value="C:Golgi membrane"/>
    <property type="evidence" value="ECO:0007669"/>
    <property type="project" value="UniProtKB-SubCell"/>
</dbReference>
<keyword evidence="11" id="KW-1185">Reference proteome</keyword>
<evidence type="ECO:0000256" key="2">
    <source>
        <dbReference type="ARBA" id="ARBA00007603"/>
    </source>
</evidence>
<protein>
    <recommendedName>
        <fullName evidence="3">Conserved oligomeric Golgi complex subunit 2</fullName>
    </recommendedName>
    <alternativeName>
        <fullName evidence="8">Component of oligomeric Golgi complex 2</fullName>
    </alternativeName>
</protein>
<evidence type="ECO:0000256" key="4">
    <source>
        <dbReference type="ARBA" id="ARBA00022448"/>
    </source>
</evidence>
<evidence type="ECO:0000256" key="6">
    <source>
        <dbReference type="ARBA" id="ARBA00023034"/>
    </source>
</evidence>
<reference evidence="10" key="1">
    <citation type="submission" date="2020-06" db="EMBL/GenBank/DDBJ databases">
        <title>Draft genome of Bugula neritina, a colonial animal packing powerful symbionts and potential medicines.</title>
        <authorList>
            <person name="Rayko M."/>
        </authorList>
    </citation>
    <scope>NUCLEOTIDE SEQUENCE [LARGE SCALE GENOMIC DNA]</scope>
    <source>
        <strain evidence="10">Kwan_BN1</strain>
    </source>
</reference>
<evidence type="ECO:0000313" key="10">
    <source>
        <dbReference type="EMBL" id="KAF6027486.1"/>
    </source>
</evidence>
<gene>
    <name evidence="10" type="ORF">EB796_014208</name>
</gene>
<evidence type="ECO:0000256" key="1">
    <source>
        <dbReference type="ARBA" id="ARBA00004395"/>
    </source>
</evidence>
<dbReference type="PANTHER" id="PTHR12961:SF0">
    <property type="entry name" value="CONSERVED OLIGOMERIC GOLGI COMPLEX SUBUNIT 2"/>
    <property type="match status" value="1"/>
</dbReference>
<name>A0A7J7JPY5_BUGNE</name>
<proteinExistence type="inferred from homology"/>
<organism evidence="10 11">
    <name type="scientific">Bugula neritina</name>
    <name type="common">Brown bryozoan</name>
    <name type="synonym">Sertularia neritina</name>
    <dbReference type="NCBI Taxonomy" id="10212"/>
    <lineage>
        <taxon>Eukaryota</taxon>
        <taxon>Metazoa</taxon>
        <taxon>Spiralia</taxon>
        <taxon>Lophotrochozoa</taxon>
        <taxon>Bryozoa</taxon>
        <taxon>Gymnolaemata</taxon>
        <taxon>Cheilostomatida</taxon>
        <taxon>Flustrina</taxon>
        <taxon>Buguloidea</taxon>
        <taxon>Bugulidae</taxon>
        <taxon>Bugula</taxon>
    </lineage>
</organism>
<dbReference type="GO" id="GO:0007030">
    <property type="term" value="P:Golgi organization"/>
    <property type="evidence" value="ECO:0007669"/>
    <property type="project" value="InterPro"/>
</dbReference>
<accession>A0A7J7JPY5</accession>
<evidence type="ECO:0000256" key="3">
    <source>
        <dbReference type="ARBA" id="ARBA00020977"/>
    </source>
</evidence>